<protein>
    <submittedName>
        <fullName evidence="1">Uncharacterized protein</fullName>
    </submittedName>
</protein>
<organism evidence="1 2">
    <name type="scientific">Aquaticitalea lipolytica</name>
    <dbReference type="NCBI Taxonomy" id="1247562"/>
    <lineage>
        <taxon>Bacteria</taxon>
        <taxon>Pseudomonadati</taxon>
        <taxon>Bacteroidota</taxon>
        <taxon>Flavobacteriia</taxon>
        <taxon>Flavobacteriales</taxon>
        <taxon>Flavobacteriaceae</taxon>
        <taxon>Aquaticitalea</taxon>
    </lineage>
</organism>
<accession>A0A8J2TNQ9</accession>
<sequence>MNVNEIKIEEIYDVLIHRHFYDKHNRDYLFVIETNWIDDNHGNYILRFKNCFDLRFQLNSTDFENLDWNGTAVMAYPGFAELKNSKKAMELSKKVGMELREITLDTTLYKLNLIASEFDLKKLNRNTESIDQVSFKI</sequence>
<proteinExistence type="predicted"/>
<keyword evidence="2" id="KW-1185">Reference proteome</keyword>
<dbReference type="RefSeq" id="WP_188604559.1">
    <property type="nucleotide sequence ID" value="NZ_BMIC01000001.1"/>
</dbReference>
<evidence type="ECO:0000313" key="2">
    <source>
        <dbReference type="Proteomes" id="UP000598120"/>
    </source>
</evidence>
<dbReference type="AlphaFoldDB" id="A0A8J2TNQ9"/>
<reference evidence="1 2" key="1">
    <citation type="journal article" date="2014" name="Int. J. Syst. Evol. Microbiol.">
        <title>Complete genome sequence of Corynebacterium casei LMG S-19264T (=DSM 44701T), isolated from a smear-ripened cheese.</title>
        <authorList>
            <consortium name="US DOE Joint Genome Institute (JGI-PGF)"/>
            <person name="Walter F."/>
            <person name="Albersmeier A."/>
            <person name="Kalinowski J."/>
            <person name="Ruckert C."/>
        </authorList>
    </citation>
    <scope>NUCLEOTIDE SEQUENCE [LARGE SCALE GENOMIC DNA]</scope>
    <source>
        <strain evidence="1 2">CGMCC 1.15295</strain>
    </source>
</reference>
<dbReference type="Proteomes" id="UP000598120">
    <property type="component" value="Unassembled WGS sequence"/>
</dbReference>
<comment type="caution">
    <text evidence="1">The sequence shown here is derived from an EMBL/GenBank/DDBJ whole genome shotgun (WGS) entry which is preliminary data.</text>
</comment>
<dbReference type="EMBL" id="BMIC01000001">
    <property type="protein sequence ID" value="GFZ77049.1"/>
    <property type="molecule type" value="Genomic_DNA"/>
</dbReference>
<gene>
    <name evidence="1" type="ORF">GCM10011531_02900</name>
</gene>
<name>A0A8J2TNQ9_9FLAO</name>
<evidence type="ECO:0000313" key="1">
    <source>
        <dbReference type="EMBL" id="GFZ77049.1"/>
    </source>
</evidence>